<dbReference type="AlphaFoldDB" id="A0A7Z0IM09"/>
<evidence type="ECO:0000256" key="9">
    <source>
        <dbReference type="ARBA" id="ARBA00022777"/>
    </source>
</evidence>
<dbReference type="FunFam" id="3.40.50.620:FF:000021">
    <property type="entry name" value="Riboflavin biosynthesis protein"/>
    <property type="match status" value="1"/>
</dbReference>
<dbReference type="GO" id="GO:0006747">
    <property type="term" value="P:FAD biosynthetic process"/>
    <property type="evidence" value="ECO:0007669"/>
    <property type="project" value="UniProtKB-UniRule"/>
</dbReference>
<keyword evidence="11 15" id="KW-0067">ATP-binding</keyword>
<evidence type="ECO:0000256" key="2">
    <source>
        <dbReference type="ARBA" id="ARBA00004726"/>
    </source>
</evidence>
<dbReference type="NCBIfam" id="NF004160">
    <property type="entry name" value="PRK05627.1-3"/>
    <property type="match status" value="1"/>
</dbReference>
<evidence type="ECO:0000256" key="15">
    <source>
        <dbReference type="PIRNR" id="PIRNR004491"/>
    </source>
</evidence>
<comment type="similarity">
    <text evidence="15">Belongs to the ribF family.</text>
</comment>
<dbReference type="PIRSF" id="PIRSF004491">
    <property type="entry name" value="FAD_Synth"/>
    <property type="match status" value="1"/>
</dbReference>
<name>A0A7Z0IM09_9ACTN</name>
<dbReference type="SUPFAM" id="SSF82114">
    <property type="entry name" value="Riboflavin kinase-like"/>
    <property type="match status" value="1"/>
</dbReference>
<keyword evidence="9 15" id="KW-0418">Kinase</keyword>
<dbReference type="SMART" id="SM00904">
    <property type="entry name" value="Flavokinase"/>
    <property type="match status" value="1"/>
</dbReference>
<dbReference type="EC" id="2.7.1.26" evidence="15"/>
<dbReference type="GO" id="GO:0005524">
    <property type="term" value="F:ATP binding"/>
    <property type="evidence" value="ECO:0007669"/>
    <property type="project" value="UniProtKB-UniRule"/>
</dbReference>
<keyword evidence="10 15" id="KW-0274">FAD</keyword>
<reference evidence="18 19" key="1">
    <citation type="submission" date="2020-07" db="EMBL/GenBank/DDBJ databases">
        <title>Sequencing the genomes of 1000 actinobacteria strains.</title>
        <authorList>
            <person name="Klenk H.-P."/>
        </authorList>
    </citation>
    <scope>NUCLEOTIDE SEQUENCE [LARGE SCALE GENOMIC DNA]</scope>
    <source>
        <strain evidence="18 19">DSM 103164</strain>
    </source>
</reference>
<dbReference type="GO" id="GO:0003919">
    <property type="term" value="F:FMN adenylyltransferase activity"/>
    <property type="evidence" value="ECO:0007669"/>
    <property type="project" value="UniProtKB-UniRule"/>
</dbReference>
<comment type="pathway">
    <text evidence="2 15">Cofactor biosynthesis; FAD biosynthesis; FAD from FMN: step 1/1.</text>
</comment>
<keyword evidence="7 15" id="KW-0548">Nucleotidyltransferase</keyword>
<evidence type="ECO:0000256" key="4">
    <source>
        <dbReference type="ARBA" id="ARBA00022630"/>
    </source>
</evidence>
<keyword evidence="5 15" id="KW-0288">FMN</keyword>
<dbReference type="InterPro" id="IPR014729">
    <property type="entry name" value="Rossmann-like_a/b/a_fold"/>
</dbReference>
<comment type="pathway">
    <text evidence="3 15">Cofactor biosynthesis; FMN biosynthesis; FMN from riboflavin (ATP route): step 1/1.</text>
</comment>
<keyword evidence="8 15" id="KW-0547">Nucleotide-binding</keyword>
<proteinExistence type="inferred from homology"/>
<feature type="domain" description="Riboflavin kinase" evidence="17">
    <location>
        <begin position="184"/>
        <end position="314"/>
    </location>
</feature>
<evidence type="ECO:0000256" key="12">
    <source>
        <dbReference type="ARBA" id="ARBA00023268"/>
    </source>
</evidence>
<dbReference type="GO" id="GO:0009231">
    <property type="term" value="P:riboflavin biosynthetic process"/>
    <property type="evidence" value="ECO:0007669"/>
    <property type="project" value="InterPro"/>
</dbReference>
<evidence type="ECO:0000256" key="13">
    <source>
        <dbReference type="ARBA" id="ARBA00047880"/>
    </source>
</evidence>
<dbReference type="Proteomes" id="UP000527616">
    <property type="component" value="Unassembled WGS sequence"/>
</dbReference>
<dbReference type="InterPro" id="IPR023465">
    <property type="entry name" value="Riboflavin_kinase_dom_sf"/>
</dbReference>
<evidence type="ECO:0000313" key="19">
    <source>
        <dbReference type="Proteomes" id="UP000527616"/>
    </source>
</evidence>
<evidence type="ECO:0000256" key="14">
    <source>
        <dbReference type="ARBA" id="ARBA00049494"/>
    </source>
</evidence>
<comment type="catalytic activity">
    <reaction evidence="14 15">
        <text>FMN + ATP + H(+) = FAD + diphosphate</text>
        <dbReference type="Rhea" id="RHEA:17237"/>
        <dbReference type="ChEBI" id="CHEBI:15378"/>
        <dbReference type="ChEBI" id="CHEBI:30616"/>
        <dbReference type="ChEBI" id="CHEBI:33019"/>
        <dbReference type="ChEBI" id="CHEBI:57692"/>
        <dbReference type="ChEBI" id="CHEBI:58210"/>
        <dbReference type="EC" id="2.7.7.2"/>
    </reaction>
</comment>
<dbReference type="InterPro" id="IPR002606">
    <property type="entry name" value="Riboflavin_kinase_bac"/>
</dbReference>
<dbReference type="Pfam" id="PF06574">
    <property type="entry name" value="FAD_syn"/>
    <property type="match status" value="1"/>
</dbReference>
<dbReference type="InterPro" id="IPR015865">
    <property type="entry name" value="Riboflavin_kinase_bac/euk"/>
</dbReference>
<dbReference type="InterPro" id="IPR015864">
    <property type="entry name" value="FAD_synthase"/>
</dbReference>
<dbReference type="InterPro" id="IPR004821">
    <property type="entry name" value="Cyt_trans-like"/>
</dbReference>
<dbReference type="CDD" id="cd02064">
    <property type="entry name" value="FAD_synthetase_N"/>
    <property type="match status" value="1"/>
</dbReference>
<evidence type="ECO:0000256" key="3">
    <source>
        <dbReference type="ARBA" id="ARBA00005201"/>
    </source>
</evidence>
<dbReference type="PANTHER" id="PTHR22749:SF6">
    <property type="entry name" value="RIBOFLAVIN KINASE"/>
    <property type="match status" value="1"/>
</dbReference>
<evidence type="ECO:0000256" key="5">
    <source>
        <dbReference type="ARBA" id="ARBA00022643"/>
    </source>
</evidence>
<dbReference type="EMBL" id="JACBZS010000001">
    <property type="protein sequence ID" value="NYI72244.1"/>
    <property type="molecule type" value="Genomic_DNA"/>
</dbReference>
<dbReference type="Gene3D" id="3.40.50.620">
    <property type="entry name" value="HUPs"/>
    <property type="match status" value="1"/>
</dbReference>
<feature type="region of interest" description="Disordered" evidence="16">
    <location>
        <begin position="1"/>
        <end position="21"/>
    </location>
</feature>
<keyword evidence="12" id="KW-0511">Multifunctional enzyme</keyword>
<sequence>MAQQNTDAQQRGRQDPDARQRGRTAVLIGNFDGVHRGHQALLRAARDQADRLIVVTFWPHPMSVVRPDKAPRLLTDLPTRERLLRAAGADEVEVVGFDDDTSEWTPEEFVDRVLRPLHPDLIMVGENFRFGHRAAGDVGRLTDLSRGEFEVTGLPLADIDGEPVSSTRVRAALADGDVEAASELLGRPYCYDGIVVRGHQRGRELGFPTANLPVPDWRAAPADGVYGGWARRLDVPDAPRWPAAISVGTNPTFDDVPETVVEAYVLDRDDLELYGVPLQVEFVERLRGQVAFTGMDDLIEQMHADVRRCRELLN</sequence>
<keyword evidence="6 15" id="KW-0808">Transferase</keyword>
<dbReference type="NCBIfam" id="TIGR00083">
    <property type="entry name" value="ribF"/>
    <property type="match status" value="1"/>
</dbReference>
<evidence type="ECO:0000313" key="18">
    <source>
        <dbReference type="EMBL" id="NYI72244.1"/>
    </source>
</evidence>
<dbReference type="GO" id="GO:0008531">
    <property type="term" value="F:riboflavin kinase activity"/>
    <property type="evidence" value="ECO:0007669"/>
    <property type="project" value="UniProtKB-UniRule"/>
</dbReference>
<evidence type="ECO:0000256" key="16">
    <source>
        <dbReference type="SAM" id="MobiDB-lite"/>
    </source>
</evidence>
<protein>
    <recommendedName>
        <fullName evidence="15">Riboflavin biosynthesis protein</fullName>
    </recommendedName>
    <domain>
        <recommendedName>
            <fullName evidence="15">Riboflavin kinase</fullName>
            <ecNumber evidence="15">2.7.1.26</ecNumber>
        </recommendedName>
        <alternativeName>
            <fullName evidence="15">Flavokinase</fullName>
        </alternativeName>
    </domain>
    <domain>
        <recommendedName>
            <fullName evidence="15">FMN adenylyltransferase</fullName>
            <ecNumber evidence="15">2.7.7.2</ecNumber>
        </recommendedName>
        <alternativeName>
            <fullName evidence="15">FAD pyrophosphorylase</fullName>
        </alternativeName>
        <alternativeName>
            <fullName evidence="15">FAD synthase</fullName>
        </alternativeName>
    </domain>
</protein>
<evidence type="ECO:0000256" key="6">
    <source>
        <dbReference type="ARBA" id="ARBA00022679"/>
    </source>
</evidence>
<evidence type="ECO:0000256" key="11">
    <source>
        <dbReference type="ARBA" id="ARBA00022840"/>
    </source>
</evidence>
<dbReference type="InterPro" id="IPR023468">
    <property type="entry name" value="Riboflavin_kinase"/>
</dbReference>
<gene>
    <name evidence="18" type="ORF">GGQ54_002804</name>
</gene>
<dbReference type="RefSeq" id="WP_179445968.1">
    <property type="nucleotide sequence ID" value="NZ_JACBZS010000001.1"/>
</dbReference>
<dbReference type="EC" id="2.7.7.2" evidence="15"/>
<evidence type="ECO:0000256" key="8">
    <source>
        <dbReference type="ARBA" id="ARBA00022741"/>
    </source>
</evidence>
<evidence type="ECO:0000256" key="1">
    <source>
        <dbReference type="ARBA" id="ARBA00002121"/>
    </source>
</evidence>
<keyword evidence="19" id="KW-1185">Reference proteome</keyword>
<dbReference type="FunFam" id="2.40.30.30:FF:000003">
    <property type="entry name" value="Riboflavin biosynthesis protein"/>
    <property type="match status" value="1"/>
</dbReference>
<feature type="compositionally biased region" description="Basic and acidic residues" evidence="16">
    <location>
        <begin position="10"/>
        <end position="20"/>
    </location>
</feature>
<dbReference type="PANTHER" id="PTHR22749">
    <property type="entry name" value="RIBOFLAVIN KINASE/FMN ADENYLYLTRANSFERASE"/>
    <property type="match status" value="1"/>
</dbReference>
<keyword evidence="4 15" id="KW-0285">Flavoprotein</keyword>
<dbReference type="NCBIfam" id="TIGR00125">
    <property type="entry name" value="cyt_tran_rel"/>
    <property type="match status" value="1"/>
</dbReference>
<dbReference type="SUPFAM" id="SSF52374">
    <property type="entry name" value="Nucleotidylyl transferase"/>
    <property type="match status" value="1"/>
</dbReference>
<organism evidence="18 19">
    <name type="scientific">Naumannella cuiyingiana</name>
    <dbReference type="NCBI Taxonomy" id="1347891"/>
    <lineage>
        <taxon>Bacteria</taxon>
        <taxon>Bacillati</taxon>
        <taxon>Actinomycetota</taxon>
        <taxon>Actinomycetes</taxon>
        <taxon>Propionibacteriales</taxon>
        <taxon>Propionibacteriaceae</taxon>
        <taxon>Naumannella</taxon>
    </lineage>
</organism>
<dbReference type="GO" id="GO:0009398">
    <property type="term" value="P:FMN biosynthetic process"/>
    <property type="evidence" value="ECO:0007669"/>
    <property type="project" value="UniProtKB-UniRule"/>
</dbReference>
<dbReference type="Gene3D" id="2.40.30.30">
    <property type="entry name" value="Riboflavin kinase-like"/>
    <property type="match status" value="1"/>
</dbReference>
<evidence type="ECO:0000256" key="10">
    <source>
        <dbReference type="ARBA" id="ARBA00022827"/>
    </source>
</evidence>
<comment type="function">
    <text evidence="1">Catalyzes the phosphorylation of riboflavin to FMN followed by the adenylation of FMN to FAD.</text>
</comment>
<comment type="caution">
    <text evidence="18">The sequence shown here is derived from an EMBL/GenBank/DDBJ whole genome shotgun (WGS) entry which is preliminary data.</text>
</comment>
<comment type="catalytic activity">
    <reaction evidence="13 15">
        <text>riboflavin + ATP = FMN + ADP + H(+)</text>
        <dbReference type="Rhea" id="RHEA:14357"/>
        <dbReference type="ChEBI" id="CHEBI:15378"/>
        <dbReference type="ChEBI" id="CHEBI:30616"/>
        <dbReference type="ChEBI" id="CHEBI:57986"/>
        <dbReference type="ChEBI" id="CHEBI:58210"/>
        <dbReference type="ChEBI" id="CHEBI:456216"/>
        <dbReference type="EC" id="2.7.1.26"/>
    </reaction>
</comment>
<evidence type="ECO:0000256" key="7">
    <source>
        <dbReference type="ARBA" id="ARBA00022695"/>
    </source>
</evidence>
<evidence type="ECO:0000259" key="17">
    <source>
        <dbReference type="SMART" id="SM00904"/>
    </source>
</evidence>
<dbReference type="UniPathway" id="UPA00277">
    <property type="reaction ID" value="UER00407"/>
</dbReference>
<dbReference type="Pfam" id="PF01687">
    <property type="entry name" value="Flavokinase"/>
    <property type="match status" value="1"/>
</dbReference>
<dbReference type="UniPathway" id="UPA00276">
    <property type="reaction ID" value="UER00406"/>
</dbReference>
<accession>A0A7Z0IM09</accession>